<gene>
    <name evidence="8" type="ORF">CCAL12919_07820</name>
</gene>
<dbReference type="PANTHER" id="PTHR35093">
    <property type="entry name" value="OUTER MEMBRANE PROTEIN NMB0088-RELATED"/>
    <property type="match status" value="1"/>
</dbReference>
<dbReference type="Pfam" id="PF03349">
    <property type="entry name" value="Toluene_X"/>
    <property type="match status" value="1"/>
</dbReference>
<evidence type="ECO:0000256" key="2">
    <source>
        <dbReference type="ARBA" id="ARBA00008163"/>
    </source>
</evidence>
<evidence type="ECO:0000313" key="9">
    <source>
        <dbReference type="Proteomes" id="UP001318760"/>
    </source>
</evidence>
<sequence>MFKKGALGVVLASTLLYGGAYKIPEQSSDSLGLLASNVAMSFGADAAYFNPANMMFLDPRHNFENTVGWFHTGEVGLNTNDGKSYRSRNFDSLATTFNFVSPEYYENWRFGLALAVPAALGMGWDDPATAFSAHRFKLQVVELNPTVAHRINDQLAVAVGLRAVYSKGRVANDYGALGKRELTGDSIDGGYNAAITYRPIPNLSFAATYRSKVDLTINGDADGKFANPAANYNGYVKVEIPLPAQLVLATAYKHEDLTLLLALERTYWSSFKGYDFNYPDGAYKSNPFFANLMDRPSTRKYRDTNTYRVGVAYDATDKIRLMFGFAHDQDVAKPQETGLELPNTTSRAYSFGINYKISDNCEIALGYVYQDRSSKNVVGVPTGLGTTASGKIDRADVQIVGTSLKYKF</sequence>
<protein>
    <submittedName>
        <fullName evidence="8">Outer membrane protein transport protein</fullName>
    </submittedName>
</protein>
<evidence type="ECO:0000256" key="7">
    <source>
        <dbReference type="ARBA" id="ARBA00023237"/>
    </source>
</evidence>
<keyword evidence="7" id="KW-0998">Cell outer membrane</keyword>
<dbReference type="InterPro" id="IPR005017">
    <property type="entry name" value="OMPP1/FadL/TodX"/>
</dbReference>
<accession>A0ABD4JKH2</accession>
<dbReference type="Gene3D" id="2.40.160.60">
    <property type="entry name" value="Outer membrane protein transport protein (OMPP1/FadL/TodX)"/>
    <property type="match status" value="1"/>
</dbReference>
<evidence type="ECO:0000256" key="3">
    <source>
        <dbReference type="ARBA" id="ARBA00022452"/>
    </source>
</evidence>
<comment type="similarity">
    <text evidence="2">Belongs to the OmpP1/FadL family.</text>
</comment>
<dbReference type="EMBL" id="JADBHS010000016">
    <property type="protein sequence ID" value="MBE2987025.1"/>
    <property type="molecule type" value="Genomic_DNA"/>
</dbReference>
<evidence type="ECO:0000256" key="4">
    <source>
        <dbReference type="ARBA" id="ARBA00022692"/>
    </source>
</evidence>
<dbReference type="RefSeq" id="WP_336613565.1">
    <property type="nucleotide sequence ID" value="NZ_JADBHS010000016.1"/>
</dbReference>
<dbReference type="PANTHER" id="PTHR35093:SF8">
    <property type="entry name" value="OUTER MEMBRANE PROTEIN NMB0088-RELATED"/>
    <property type="match status" value="1"/>
</dbReference>
<keyword evidence="5" id="KW-0732">Signal</keyword>
<evidence type="ECO:0000256" key="6">
    <source>
        <dbReference type="ARBA" id="ARBA00023136"/>
    </source>
</evidence>
<comment type="caution">
    <text evidence="8">The sequence shown here is derived from an EMBL/GenBank/DDBJ whole genome shotgun (WGS) entry which is preliminary data.</text>
</comment>
<organism evidence="8 9">
    <name type="scientific">Campylobacter californiensis</name>
    <dbReference type="NCBI Taxonomy" id="1032243"/>
    <lineage>
        <taxon>Bacteria</taxon>
        <taxon>Pseudomonadati</taxon>
        <taxon>Campylobacterota</taxon>
        <taxon>Epsilonproteobacteria</taxon>
        <taxon>Campylobacterales</taxon>
        <taxon>Campylobacteraceae</taxon>
        <taxon>Campylobacter</taxon>
    </lineage>
</organism>
<name>A0ABD4JKH2_9BACT</name>
<comment type="subcellular location">
    <subcellularLocation>
        <location evidence="1">Cell outer membrane</location>
        <topology evidence="1">Multi-pass membrane protein</topology>
    </subcellularLocation>
</comment>
<evidence type="ECO:0000256" key="1">
    <source>
        <dbReference type="ARBA" id="ARBA00004571"/>
    </source>
</evidence>
<evidence type="ECO:0000313" key="8">
    <source>
        <dbReference type="EMBL" id="MBE2987025.1"/>
    </source>
</evidence>
<keyword evidence="4" id="KW-0812">Transmembrane</keyword>
<dbReference type="SUPFAM" id="SSF56935">
    <property type="entry name" value="Porins"/>
    <property type="match status" value="1"/>
</dbReference>
<keyword evidence="3" id="KW-1134">Transmembrane beta strand</keyword>
<reference evidence="8 9" key="1">
    <citation type="submission" date="2020-10" db="EMBL/GenBank/DDBJ databases">
        <title>Campylobacter californiensis sp. nov. isolated from cattle and feral swine in California.</title>
        <authorList>
            <person name="Miller W.G."/>
        </authorList>
    </citation>
    <scope>NUCLEOTIDE SEQUENCE [LARGE SCALE GENOMIC DNA]</scope>
    <source>
        <strain evidence="8 9">RM12919</strain>
    </source>
</reference>
<evidence type="ECO:0000256" key="5">
    <source>
        <dbReference type="ARBA" id="ARBA00022729"/>
    </source>
</evidence>
<keyword evidence="6" id="KW-0472">Membrane</keyword>
<dbReference type="AlphaFoldDB" id="A0ABD4JKH2"/>
<dbReference type="Proteomes" id="UP001318760">
    <property type="component" value="Unassembled WGS sequence"/>
</dbReference>
<dbReference type="GO" id="GO:0009279">
    <property type="term" value="C:cell outer membrane"/>
    <property type="evidence" value="ECO:0007669"/>
    <property type="project" value="UniProtKB-SubCell"/>
</dbReference>
<proteinExistence type="inferred from homology"/>